<keyword evidence="6 11" id="KW-0479">Metal-binding</keyword>
<dbReference type="InterPro" id="IPR003374">
    <property type="entry name" value="ApbE-like_sf"/>
</dbReference>
<accession>A0ABW1RZ09</accession>
<dbReference type="RefSeq" id="WP_137628392.1">
    <property type="nucleotide sequence ID" value="NZ_BJDJ01000008.1"/>
</dbReference>
<protein>
    <recommendedName>
        <fullName evidence="3 11">FAD:protein FMN transferase</fullName>
        <ecNumber evidence="2 11">2.7.1.180</ecNumber>
    </recommendedName>
    <alternativeName>
        <fullName evidence="9 11">Flavin transferase</fullName>
    </alternativeName>
</protein>
<evidence type="ECO:0000256" key="7">
    <source>
        <dbReference type="ARBA" id="ARBA00022827"/>
    </source>
</evidence>
<dbReference type="Pfam" id="PF02424">
    <property type="entry name" value="ApbE"/>
    <property type="match status" value="1"/>
</dbReference>
<comment type="caution">
    <text evidence="12">The sequence shown here is derived from an EMBL/GenBank/DDBJ whole genome shotgun (WGS) entry which is preliminary data.</text>
</comment>
<reference evidence="13" key="1">
    <citation type="journal article" date="2019" name="Int. J. Syst. Evol. Microbiol.">
        <title>The Global Catalogue of Microorganisms (GCM) 10K type strain sequencing project: providing services to taxonomists for standard genome sequencing and annotation.</title>
        <authorList>
            <consortium name="The Broad Institute Genomics Platform"/>
            <consortium name="The Broad Institute Genome Sequencing Center for Infectious Disease"/>
            <person name="Wu L."/>
            <person name="Ma J."/>
        </authorList>
    </citation>
    <scope>NUCLEOTIDE SEQUENCE [LARGE SCALE GENOMIC DNA]</scope>
    <source>
        <strain evidence="13">CCM 8933</strain>
    </source>
</reference>
<comment type="cofactor">
    <cofactor evidence="1">
        <name>Mg(2+)</name>
        <dbReference type="ChEBI" id="CHEBI:18420"/>
    </cofactor>
</comment>
<evidence type="ECO:0000256" key="11">
    <source>
        <dbReference type="PIRNR" id="PIRNR006268"/>
    </source>
</evidence>
<evidence type="ECO:0000256" key="8">
    <source>
        <dbReference type="ARBA" id="ARBA00022842"/>
    </source>
</evidence>
<evidence type="ECO:0000256" key="5">
    <source>
        <dbReference type="ARBA" id="ARBA00022679"/>
    </source>
</evidence>
<dbReference type="PANTHER" id="PTHR30040:SF2">
    <property type="entry name" value="FAD:PROTEIN FMN TRANSFERASE"/>
    <property type="match status" value="1"/>
</dbReference>
<dbReference type="Gene3D" id="3.10.520.10">
    <property type="entry name" value="ApbE-like domains"/>
    <property type="match status" value="1"/>
</dbReference>
<keyword evidence="8 11" id="KW-0460">Magnesium</keyword>
<keyword evidence="4 11" id="KW-0285">Flavoprotein</keyword>
<keyword evidence="13" id="KW-1185">Reference proteome</keyword>
<evidence type="ECO:0000256" key="4">
    <source>
        <dbReference type="ARBA" id="ARBA00022630"/>
    </source>
</evidence>
<evidence type="ECO:0000313" key="13">
    <source>
        <dbReference type="Proteomes" id="UP001596282"/>
    </source>
</evidence>
<dbReference type="SUPFAM" id="SSF143631">
    <property type="entry name" value="ApbE-like"/>
    <property type="match status" value="1"/>
</dbReference>
<comment type="catalytic activity">
    <reaction evidence="10 11">
        <text>L-threonyl-[protein] + FAD = FMN-L-threonyl-[protein] + AMP + H(+)</text>
        <dbReference type="Rhea" id="RHEA:36847"/>
        <dbReference type="Rhea" id="RHEA-COMP:11060"/>
        <dbReference type="Rhea" id="RHEA-COMP:11061"/>
        <dbReference type="ChEBI" id="CHEBI:15378"/>
        <dbReference type="ChEBI" id="CHEBI:30013"/>
        <dbReference type="ChEBI" id="CHEBI:57692"/>
        <dbReference type="ChEBI" id="CHEBI:74257"/>
        <dbReference type="ChEBI" id="CHEBI:456215"/>
        <dbReference type="EC" id="2.7.1.180"/>
    </reaction>
</comment>
<sequence>MTGAHKKYVSQFSMMGTVITITLFAPNQPIVEALYNYLATMDRVFSMNRPDSELMAINRHAGQHPVAVSPICFDLIQRAVTASQQQATSFNVLMGPVVKLWRIGFGGQTVPEQAAIDQALALTDPNAVVLDAAQHSVYLTHPGMMLDLGAIAKGYFADQMIGQLQAAGIDQAIVNLGGNVKLLGCNPTTPTGQWTVGIQAPKAPRGYPALQVVTTAKTVVTSGIFERYFRIGNRVYHHILDPQTGYPVARPIEQVSILTTNSEYAEILSTVAFFKGVTAGVNYINQLPQVEAIFIDHQQQIHTTAGLQHLSEGVYQYE</sequence>
<evidence type="ECO:0000256" key="1">
    <source>
        <dbReference type="ARBA" id="ARBA00001946"/>
    </source>
</evidence>
<dbReference type="PANTHER" id="PTHR30040">
    <property type="entry name" value="THIAMINE BIOSYNTHESIS LIPOPROTEIN APBE"/>
    <property type="match status" value="1"/>
</dbReference>
<comment type="similarity">
    <text evidence="11">Belongs to the ApbE family.</text>
</comment>
<keyword evidence="5 11" id="KW-0808">Transferase</keyword>
<gene>
    <name evidence="12" type="ORF">ACFP5Y_06075</name>
</gene>
<evidence type="ECO:0000256" key="6">
    <source>
        <dbReference type="ARBA" id="ARBA00022723"/>
    </source>
</evidence>
<dbReference type="InterPro" id="IPR024932">
    <property type="entry name" value="ApbE"/>
</dbReference>
<evidence type="ECO:0000256" key="2">
    <source>
        <dbReference type="ARBA" id="ARBA00011955"/>
    </source>
</evidence>
<dbReference type="EC" id="2.7.1.180" evidence="2 11"/>
<dbReference type="Proteomes" id="UP001596282">
    <property type="component" value="Unassembled WGS sequence"/>
</dbReference>
<evidence type="ECO:0000256" key="10">
    <source>
        <dbReference type="ARBA" id="ARBA00048540"/>
    </source>
</evidence>
<organism evidence="12 13">
    <name type="scientific">Lactiplantibacillus daowaiensis</name>
    <dbReference type="NCBI Taxonomy" id="2559918"/>
    <lineage>
        <taxon>Bacteria</taxon>
        <taxon>Bacillati</taxon>
        <taxon>Bacillota</taxon>
        <taxon>Bacilli</taxon>
        <taxon>Lactobacillales</taxon>
        <taxon>Lactobacillaceae</taxon>
        <taxon>Lactiplantibacillus</taxon>
    </lineage>
</organism>
<evidence type="ECO:0000256" key="3">
    <source>
        <dbReference type="ARBA" id="ARBA00016337"/>
    </source>
</evidence>
<keyword evidence="7 11" id="KW-0274">FAD</keyword>
<dbReference type="EMBL" id="JBHSSC010000016">
    <property type="protein sequence ID" value="MFC6180780.1"/>
    <property type="molecule type" value="Genomic_DNA"/>
</dbReference>
<evidence type="ECO:0000313" key="12">
    <source>
        <dbReference type="EMBL" id="MFC6180780.1"/>
    </source>
</evidence>
<proteinExistence type="inferred from homology"/>
<dbReference type="PIRSF" id="PIRSF006268">
    <property type="entry name" value="ApbE"/>
    <property type="match status" value="1"/>
</dbReference>
<name>A0ABW1RZ09_9LACO</name>
<evidence type="ECO:0000256" key="9">
    <source>
        <dbReference type="ARBA" id="ARBA00031306"/>
    </source>
</evidence>
<dbReference type="GO" id="GO:0016740">
    <property type="term" value="F:transferase activity"/>
    <property type="evidence" value="ECO:0007669"/>
    <property type="project" value="UniProtKB-KW"/>
</dbReference>